<accession>A0ABU3Q461</accession>
<feature type="domain" description="Translocation and assembly module TamB C-terminal" evidence="6">
    <location>
        <begin position="1042"/>
        <end position="1385"/>
    </location>
</feature>
<protein>
    <submittedName>
        <fullName evidence="7">Translocation/assembly module TamB domain-containing protein</fullName>
    </submittedName>
</protein>
<evidence type="ECO:0000256" key="1">
    <source>
        <dbReference type="ARBA" id="ARBA00004167"/>
    </source>
</evidence>
<dbReference type="Proteomes" id="UP001259572">
    <property type="component" value="Unassembled WGS sequence"/>
</dbReference>
<dbReference type="PANTHER" id="PTHR36985">
    <property type="entry name" value="TRANSLOCATION AND ASSEMBLY MODULE SUBUNIT TAMB"/>
    <property type="match status" value="1"/>
</dbReference>
<dbReference type="InterPro" id="IPR007452">
    <property type="entry name" value="TamB_C"/>
</dbReference>
<evidence type="ECO:0000313" key="7">
    <source>
        <dbReference type="EMBL" id="MDT9598206.1"/>
    </source>
</evidence>
<feature type="compositionally biased region" description="Basic and acidic residues" evidence="5">
    <location>
        <begin position="1128"/>
        <end position="1143"/>
    </location>
</feature>
<organism evidence="7 8">
    <name type="scientific">Sphingosinicella rhizophila</name>
    <dbReference type="NCBI Taxonomy" id="3050082"/>
    <lineage>
        <taxon>Bacteria</taxon>
        <taxon>Pseudomonadati</taxon>
        <taxon>Pseudomonadota</taxon>
        <taxon>Alphaproteobacteria</taxon>
        <taxon>Sphingomonadales</taxon>
        <taxon>Sphingosinicellaceae</taxon>
        <taxon>Sphingosinicella</taxon>
    </lineage>
</organism>
<evidence type="ECO:0000259" key="6">
    <source>
        <dbReference type="Pfam" id="PF04357"/>
    </source>
</evidence>
<evidence type="ECO:0000256" key="3">
    <source>
        <dbReference type="ARBA" id="ARBA00022989"/>
    </source>
</evidence>
<name>A0ABU3Q461_9SPHN</name>
<comment type="subcellular location">
    <subcellularLocation>
        <location evidence="1">Membrane</location>
        <topology evidence="1">Single-pass membrane protein</topology>
    </subcellularLocation>
</comment>
<comment type="caution">
    <text evidence="7">The sequence shown here is derived from an EMBL/GenBank/DDBJ whole genome shotgun (WGS) entry which is preliminary data.</text>
</comment>
<gene>
    <name evidence="7" type="ORF">RQX22_04480</name>
</gene>
<evidence type="ECO:0000313" key="8">
    <source>
        <dbReference type="Proteomes" id="UP001259572"/>
    </source>
</evidence>
<proteinExistence type="predicted"/>
<dbReference type="EMBL" id="JAVUPU010000002">
    <property type="protein sequence ID" value="MDT9598206.1"/>
    <property type="molecule type" value="Genomic_DNA"/>
</dbReference>
<evidence type="ECO:0000256" key="4">
    <source>
        <dbReference type="ARBA" id="ARBA00023136"/>
    </source>
</evidence>
<sequence length="1385" mass="146671">MKRRARPWPSFLAKAALILLLLVMLAAATLVILLDTGPGHRFIADRIAAIAPSSGLKIRIGRIEGSIWGDTRLRDVRLYDPQGLFAESPLIRLDWQPVALIANRLDIDGLQSALVDLHRLPVLRPSAEPKPILPEFDIRIGRLAVAQLRVGVAVTGQQRLASVAGKADIRSGRAMVDLDVAVKGSGERLAVTLDAEPDRDHFDLDLNLAAPANSLVGALVGTRRPVGLVVKGDGRWSAWAGTARLDLSGRRTASFDLNAESGNYALSGWMAPSQFLTGKLSRLTGPRLLLNGRASLADRQLAGNLSFRSAALKAEAKGRVDLAASGFGGVAFAVDLLRPSALFPNMTGRDIRLAALLDGPFARARFAYRLTASRVAFDKTGFEQVRAEGRGRLSKPPVAVPILLTARRVTGVGDVAGGILANLRVRGQLKVTRQRLVGDGLSLTSDKLKGRLSLLVDLVTGRYDVILSGGLTRYFIPGLGIVDVATELKVVPGQGGRGTLVTGKGRAWVRRLDNKFLAGLAGGLPQIETDLVRAADNILHFRNLRLVAPSISIAGSGFRRRDGTFLFEGNGRQSRYGPFALALDGRIDRPKMAIRLARPNEALGLADVVLNLDPTEQGFAYRAAGMSTLGPFTSNGAILLPRGQPALVRITVLHLSNMVAAGTLRSDPGGFTGRLEISGGGLRGSLAFDPVRDVQRIAADISAADARFAGPPPIALRSGRLEGVVLLDPAGMSMRGTLTARGLSRGALSLANLNATGEMRAGTGRISIDISGTRGRAFALRTAVDFAPGRVRLTGGGTVDRRPIRLTEPALLVRAEDGWRLSSATIDFEGGSAALSGLFDGSRTEIDARLQGMPLTVLDIASPGLGLGGMASGTFRYALPKLNGTPTGSADIRVRGLTRSGLVLSSKPVDIGLVAKLDGRNAAMRAVAVSEGRTIGRAQARLSPVPGSGAIGDRLSRAPLAAQLRYNGPADTLWRLTGIELLDVSGPVAIGADLTGSLRDPAIRGSLRAEKARVESAVTGMVLDNVRAGGRFDGSRLMLDTFSGTTKRDGTVSGRGMFDLAAERGFAMNVTLQTDQAQLIDRDDLRAQVTGPIAIRSDGGAGTISGQVQLTSGSFRLGSATTAARLPRLEVREVNRPDEEGPPPRRSSPWKLDLDVNARNRLMVTGLGINSEWSADLKIRGTVTEPRIEGDANLVRGSYDFAGRRFDLERGKIRFLGESPINPVLDITAEGGVQGLNAIIRVTGRGQKPEIAFTSTLALPQDELLSRLLFGTSITSLSAPEALQLAAAVAALNDSGGGLDPINAVRSATGLDRLRIVPADISTGQGTAIGAGKYLGRRVYVEVVTDGRGYSATLVEYQITRWLSLLSSISTIGRESVNIRISKDY</sequence>
<keyword evidence="2" id="KW-0812">Transmembrane</keyword>
<feature type="region of interest" description="Disordered" evidence="5">
    <location>
        <begin position="1128"/>
        <end position="1151"/>
    </location>
</feature>
<dbReference type="RefSeq" id="WP_315724046.1">
    <property type="nucleotide sequence ID" value="NZ_JAVUPU010000002.1"/>
</dbReference>
<dbReference type="PANTHER" id="PTHR36985:SF1">
    <property type="entry name" value="TRANSLOCATION AND ASSEMBLY MODULE SUBUNIT TAMB"/>
    <property type="match status" value="1"/>
</dbReference>
<evidence type="ECO:0000256" key="2">
    <source>
        <dbReference type="ARBA" id="ARBA00022692"/>
    </source>
</evidence>
<evidence type="ECO:0000256" key="5">
    <source>
        <dbReference type="SAM" id="MobiDB-lite"/>
    </source>
</evidence>
<dbReference type="Pfam" id="PF04357">
    <property type="entry name" value="TamB"/>
    <property type="match status" value="1"/>
</dbReference>
<keyword evidence="3" id="KW-1133">Transmembrane helix</keyword>
<keyword evidence="4" id="KW-0472">Membrane</keyword>
<reference evidence="7 8" key="1">
    <citation type="submission" date="2023-05" db="EMBL/GenBank/DDBJ databases">
        <authorList>
            <person name="Guo Y."/>
        </authorList>
    </citation>
    <scope>NUCLEOTIDE SEQUENCE [LARGE SCALE GENOMIC DNA]</scope>
    <source>
        <strain evidence="7 8">GR2756</strain>
    </source>
</reference>
<keyword evidence="8" id="KW-1185">Reference proteome</keyword>